<accession>A0A3P1B3A8</accession>
<keyword evidence="2" id="KW-1185">Reference proteome</keyword>
<dbReference type="Proteomes" id="UP000268372">
    <property type="component" value="Unassembled WGS sequence"/>
</dbReference>
<sequence length="881" mass="101571">MESVKYICFVLVFFIQHLCYSQNIVIEGIVVDNFDSPVSAASVQLTDTLTNKTISYTSTDSKGKFELSFSNNKDYLLTVNHLSFEEYKQEIKYGNTTTRLKIILQESFEELEEIVIISQAAVAKQNGDTISYNLKSLTTGNEQKLKDVISKLPGLEINDNGKITTNGKVINDLMVNGKKIFGDNHQMATENINAEMLEGIDLLNNYESFEAIKEIEGSDKTALNIKIKEEYLGRITGNVDAYGAYKERYKVHSNLFRFGTKSNITAIADLNNTGEQALSLKDYVNMSKSIKQDLRNNDASLSSFISLPSIPDFLLQNNNVETKKSEFVSFDFAYNASSKLSVNGFSIFDFTKSSEAVYSQKTFLNPGQHITTFDNQTATNRFFFNQTKLNLDYKPNRNSLLNYSVIFDPSNTKRNRYTGSEALGMNSVYEEDNNRFNYTFGHQLSYIIRIAENKLLSFNAFQELKQNDDDYSLYSNQFLFNQSINNLEQTKELKKNEIGVFAKYTQKLNQHILRVNSGYFSTRNRYSSDLVINAPLAEALRVDLDYQFLDASVMKKTGFFQYRFKAELRNSTTKSKDEKENVFQFYPSAQLKLAFSQTHNLTFSYNRTLDFPKIENLNDFFYAKDFRNLVMPSHIAFSEVFTQNIFSLNYFRFDLYHGTVFMANTSLTKADKSVTTNTLNYSDFNEIENTISPSYVSWNSNVSFEQRISALKSKFKVNAGHILLKNYNFINHLENESRTNIYTVRVSIISNFKNEIFNYEAGIYFSEQNAEYSLFDNQNNIKRLSPLLNINGRIKENFRYYINNSYETFKTTSSDRSFYDLGFKLLYDKNESKFRYWIEGVNILNMNNPEIIDITSGNNLFSMDVIRRMSGYIGIGASYEF</sequence>
<evidence type="ECO:0000313" key="2">
    <source>
        <dbReference type="Proteomes" id="UP000268372"/>
    </source>
</evidence>
<dbReference type="SUPFAM" id="SSF56935">
    <property type="entry name" value="Porins"/>
    <property type="match status" value="1"/>
</dbReference>
<dbReference type="Pfam" id="PF13620">
    <property type="entry name" value="CarboxypepD_reg"/>
    <property type="match status" value="1"/>
</dbReference>
<dbReference type="Gene3D" id="2.60.40.1120">
    <property type="entry name" value="Carboxypeptidase-like, regulatory domain"/>
    <property type="match status" value="1"/>
</dbReference>
<reference evidence="1 2" key="1">
    <citation type="submission" date="2018-11" db="EMBL/GenBank/DDBJ databases">
        <title>Flavobacterium sp. nov., YIM 102796 draft genome.</title>
        <authorList>
            <person name="Li G."/>
            <person name="Jiang Y."/>
        </authorList>
    </citation>
    <scope>NUCLEOTIDE SEQUENCE [LARGE SCALE GENOMIC DNA]</scope>
    <source>
        <strain evidence="1 2">YIM 102796</strain>
    </source>
</reference>
<evidence type="ECO:0000313" key="1">
    <source>
        <dbReference type="EMBL" id="RRA95579.1"/>
    </source>
</evidence>
<dbReference type="EMBL" id="RQTJ01000008">
    <property type="protein sequence ID" value="RRA95579.1"/>
    <property type="molecule type" value="Genomic_DNA"/>
</dbReference>
<organism evidence="1 2">
    <name type="scientific">Paenimyroides viscosum</name>
    <dbReference type="NCBI Taxonomy" id="2488729"/>
    <lineage>
        <taxon>Bacteria</taxon>
        <taxon>Pseudomonadati</taxon>
        <taxon>Bacteroidota</taxon>
        <taxon>Flavobacteriia</taxon>
        <taxon>Flavobacteriales</taxon>
        <taxon>Flavobacteriaceae</taxon>
        <taxon>Paenimyroides</taxon>
    </lineage>
</organism>
<dbReference type="SUPFAM" id="SSF49464">
    <property type="entry name" value="Carboxypeptidase regulatory domain-like"/>
    <property type="match status" value="1"/>
</dbReference>
<proteinExistence type="predicted"/>
<gene>
    <name evidence="1" type="ORF">EG242_05520</name>
</gene>
<dbReference type="InterPro" id="IPR008969">
    <property type="entry name" value="CarboxyPept-like_regulatory"/>
</dbReference>
<comment type="caution">
    <text evidence="1">The sequence shown here is derived from an EMBL/GenBank/DDBJ whole genome shotgun (WGS) entry which is preliminary data.</text>
</comment>
<protein>
    <recommendedName>
        <fullName evidence="3">TonB-dependent receptor</fullName>
    </recommendedName>
</protein>
<evidence type="ECO:0008006" key="3">
    <source>
        <dbReference type="Google" id="ProtNLM"/>
    </source>
</evidence>
<dbReference type="AlphaFoldDB" id="A0A3P1B3A8"/>
<name>A0A3P1B3A8_9FLAO</name>